<proteinExistence type="predicted"/>
<protein>
    <submittedName>
        <fullName evidence="2">Uncharacterized protein</fullName>
    </submittedName>
</protein>
<feature type="region of interest" description="Disordered" evidence="1">
    <location>
        <begin position="309"/>
        <end position="379"/>
    </location>
</feature>
<dbReference type="EMBL" id="LAZR01058600">
    <property type="protein sequence ID" value="KKK69537.1"/>
    <property type="molecule type" value="Genomic_DNA"/>
</dbReference>
<dbReference type="AlphaFoldDB" id="A0A0F8XK83"/>
<evidence type="ECO:0000256" key="1">
    <source>
        <dbReference type="SAM" id="MobiDB-lite"/>
    </source>
</evidence>
<feature type="compositionally biased region" description="Low complexity" evidence="1">
    <location>
        <begin position="350"/>
        <end position="361"/>
    </location>
</feature>
<organism evidence="2">
    <name type="scientific">marine sediment metagenome</name>
    <dbReference type="NCBI Taxonomy" id="412755"/>
    <lineage>
        <taxon>unclassified sequences</taxon>
        <taxon>metagenomes</taxon>
        <taxon>ecological metagenomes</taxon>
    </lineage>
</organism>
<feature type="compositionally biased region" description="Basic and acidic residues" evidence="1">
    <location>
        <begin position="366"/>
        <end position="379"/>
    </location>
</feature>
<comment type="caution">
    <text evidence="2">The sequence shown here is derived from an EMBL/GenBank/DDBJ whole genome shotgun (WGS) entry which is preliminary data.</text>
</comment>
<accession>A0A0F8XK83</accession>
<feature type="non-terminal residue" evidence="2">
    <location>
        <position position="1"/>
    </location>
</feature>
<gene>
    <name evidence="2" type="ORF">LCGC14_2933040</name>
</gene>
<feature type="non-terminal residue" evidence="2">
    <location>
        <position position="379"/>
    </location>
</feature>
<reference evidence="2" key="1">
    <citation type="journal article" date="2015" name="Nature">
        <title>Complex archaea that bridge the gap between prokaryotes and eukaryotes.</title>
        <authorList>
            <person name="Spang A."/>
            <person name="Saw J.H."/>
            <person name="Jorgensen S.L."/>
            <person name="Zaremba-Niedzwiedzka K."/>
            <person name="Martijn J."/>
            <person name="Lind A.E."/>
            <person name="van Eijk R."/>
            <person name="Schleper C."/>
            <person name="Guy L."/>
            <person name="Ettema T.J."/>
        </authorList>
    </citation>
    <scope>NUCLEOTIDE SEQUENCE</scope>
</reference>
<name>A0A0F8XK83_9ZZZZ</name>
<evidence type="ECO:0000313" key="2">
    <source>
        <dbReference type="EMBL" id="KKK69537.1"/>
    </source>
</evidence>
<sequence length="379" mass="38555">IEKEVQQAISVSAGKIGKETGAAGGGKTRAAPGVSTAALKSAADTITVSAGDLAKKVVRLATAVADLETSTDKNSTIFKASADKIDAAIKKLVGAISGGGPVGPATGGAGGAGGGGGAGTPADGKKLKAAQRTAAKELERAAAAEKAVSNNLIKFDVNLVQNTKELAALQSDLAVARKSIKSFQGRLKTSEKEVGTRKAEGRGTKTVEKKLGQDKGRLAAAKADENSLREAISIRKKQVAAIERLITTADSHNQALQAAEESVSAVSTSSKVTATQLNAASAVLKKTTTDLSSISSAADNLAAQIGSGASATTDLAKKVRSASEQMSQRGKVISDDNKQSARLRREKTKAAAANAKSATATQENIKATKEDTRQKQQLA</sequence>